<dbReference type="GO" id="GO:0000976">
    <property type="term" value="F:transcription cis-regulatory region binding"/>
    <property type="evidence" value="ECO:0007669"/>
    <property type="project" value="TreeGrafter"/>
</dbReference>
<keyword evidence="1" id="KW-0805">Transcription regulation</keyword>
<keyword evidence="2 4" id="KW-0238">DNA-binding</keyword>
<evidence type="ECO:0000256" key="2">
    <source>
        <dbReference type="ARBA" id="ARBA00023125"/>
    </source>
</evidence>
<name>A0A8I0FUT4_9ACTN</name>
<dbReference type="GO" id="GO:0045892">
    <property type="term" value="P:negative regulation of DNA-templated transcription"/>
    <property type="evidence" value="ECO:0007669"/>
    <property type="project" value="UniProtKB-ARBA"/>
</dbReference>
<protein>
    <submittedName>
        <fullName evidence="6 7">AcrR family transcriptional regulator</fullName>
    </submittedName>
</protein>
<feature type="DNA-binding region" description="H-T-H motif" evidence="4">
    <location>
        <begin position="37"/>
        <end position="56"/>
    </location>
</feature>
<dbReference type="InterPro" id="IPR050109">
    <property type="entry name" value="HTH-type_TetR-like_transc_reg"/>
</dbReference>
<dbReference type="RefSeq" id="WP_179423363.1">
    <property type="nucleotide sequence ID" value="NZ_BAAAMP010000002.1"/>
</dbReference>
<reference evidence="6" key="2">
    <citation type="submission" date="2020-09" db="EMBL/GenBank/DDBJ databases">
        <title>Novel species in genus Aeromicrobium.</title>
        <authorList>
            <person name="Zhang G."/>
        </authorList>
    </citation>
    <scope>NUCLEOTIDE SEQUENCE</scope>
    <source>
        <strain evidence="6">SSW1-57</strain>
    </source>
</reference>
<dbReference type="Proteomes" id="UP000659061">
    <property type="component" value="Unassembled WGS sequence"/>
</dbReference>
<evidence type="ECO:0000313" key="6">
    <source>
        <dbReference type="EMBL" id="MBD1268953.1"/>
    </source>
</evidence>
<keyword evidence="3" id="KW-0804">Transcription</keyword>
<evidence type="ECO:0000256" key="1">
    <source>
        <dbReference type="ARBA" id="ARBA00023015"/>
    </source>
</evidence>
<dbReference type="FunFam" id="1.10.10.60:FF:000141">
    <property type="entry name" value="TetR family transcriptional regulator"/>
    <property type="match status" value="1"/>
</dbReference>
<evidence type="ECO:0000256" key="3">
    <source>
        <dbReference type="ARBA" id="ARBA00023163"/>
    </source>
</evidence>
<gene>
    <name evidence="7" type="ORF">BJ975_000514</name>
    <name evidence="6" type="ORF">IDH50_01785</name>
</gene>
<dbReference type="EMBL" id="JACWMT010000001">
    <property type="protein sequence ID" value="MBD1268953.1"/>
    <property type="molecule type" value="Genomic_DNA"/>
</dbReference>
<organism evidence="6 9">
    <name type="scientific">Aeromicrobium tamlense</name>
    <dbReference type="NCBI Taxonomy" id="375541"/>
    <lineage>
        <taxon>Bacteria</taxon>
        <taxon>Bacillati</taxon>
        <taxon>Actinomycetota</taxon>
        <taxon>Actinomycetes</taxon>
        <taxon>Propionibacteriales</taxon>
        <taxon>Nocardioidaceae</taxon>
        <taxon>Aeromicrobium</taxon>
    </lineage>
</organism>
<evidence type="ECO:0000313" key="9">
    <source>
        <dbReference type="Proteomes" id="UP000659061"/>
    </source>
</evidence>
<dbReference type="PROSITE" id="PS50977">
    <property type="entry name" value="HTH_TETR_2"/>
    <property type="match status" value="1"/>
</dbReference>
<reference evidence="7 8" key="1">
    <citation type="submission" date="2020-07" db="EMBL/GenBank/DDBJ databases">
        <title>Sequencing the genomes of 1000 actinobacteria strains.</title>
        <authorList>
            <person name="Klenk H.-P."/>
        </authorList>
    </citation>
    <scope>NUCLEOTIDE SEQUENCE [LARGE SCALE GENOMIC DNA]</scope>
    <source>
        <strain evidence="7 8">DSM 19087</strain>
    </source>
</reference>
<dbReference type="PRINTS" id="PR00455">
    <property type="entry name" value="HTHTETR"/>
</dbReference>
<dbReference type="Gene3D" id="1.10.357.10">
    <property type="entry name" value="Tetracycline Repressor, domain 2"/>
    <property type="match status" value="1"/>
</dbReference>
<dbReference type="SUPFAM" id="SSF46689">
    <property type="entry name" value="Homeodomain-like"/>
    <property type="match status" value="1"/>
</dbReference>
<dbReference type="Proteomes" id="UP000587211">
    <property type="component" value="Unassembled WGS sequence"/>
</dbReference>
<dbReference type="InterPro" id="IPR001647">
    <property type="entry name" value="HTH_TetR"/>
</dbReference>
<accession>A0A8I0FUT4</accession>
<dbReference type="Pfam" id="PF00440">
    <property type="entry name" value="TetR_N"/>
    <property type="match status" value="1"/>
</dbReference>
<sequence length="217" mass="24024">MTGERTPKRRMSAERRRAQIIESARRVFAESGYAATRTREIAAEAGVNEAMLYRHFPSKEELFEASVLESIDAAMVRATENAHGISRDLAGSASDVEDGIRRFFTDLADLAVDLGPLIGATGFGPNSPVRTKLIERLDALFEVATAITVNGIPDLMRDEIDVRLGLEEVFGALWFSAEMARWTGRTFDRETVLDQMMVTVFHGIIELPEDDDATQTA</sequence>
<comment type="caution">
    <text evidence="6">The sequence shown here is derived from an EMBL/GenBank/DDBJ whole genome shotgun (WGS) entry which is preliminary data.</text>
</comment>
<keyword evidence="8" id="KW-1185">Reference proteome</keyword>
<proteinExistence type="predicted"/>
<evidence type="ECO:0000256" key="4">
    <source>
        <dbReference type="PROSITE-ProRule" id="PRU00335"/>
    </source>
</evidence>
<dbReference type="PANTHER" id="PTHR30055">
    <property type="entry name" value="HTH-TYPE TRANSCRIPTIONAL REGULATOR RUTR"/>
    <property type="match status" value="1"/>
</dbReference>
<dbReference type="AlphaFoldDB" id="A0A8I0FUT4"/>
<dbReference type="InterPro" id="IPR009057">
    <property type="entry name" value="Homeodomain-like_sf"/>
</dbReference>
<evidence type="ECO:0000259" key="5">
    <source>
        <dbReference type="PROSITE" id="PS50977"/>
    </source>
</evidence>
<evidence type="ECO:0000313" key="8">
    <source>
        <dbReference type="Proteomes" id="UP000587211"/>
    </source>
</evidence>
<feature type="domain" description="HTH tetR-type" evidence="5">
    <location>
        <begin position="14"/>
        <end position="74"/>
    </location>
</feature>
<dbReference type="EMBL" id="JACBZN010000001">
    <property type="protein sequence ID" value="NYI37139.1"/>
    <property type="molecule type" value="Genomic_DNA"/>
</dbReference>
<dbReference type="PANTHER" id="PTHR30055:SF196">
    <property type="entry name" value="HTH-TYPE TRANSCRIPTIONAL REGULATOR RUTR"/>
    <property type="match status" value="1"/>
</dbReference>
<dbReference type="GO" id="GO:0003700">
    <property type="term" value="F:DNA-binding transcription factor activity"/>
    <property type="evidence" value="ECO:0007669"/>
    <property type="project" value="TreeGrafter"/>
</dbReference>
<evidence type="ECO:0000313" key="7">
    <source>
        <dbReference type="EMBL" id="NYI37139.1"/>
    </source>
</evidence>